<gene>
    <name evidence="4" type="primary">Ev4687</name>
    <name evidence="4" type="ORF">BN9_114010</name>
</gene>
<dbReference type="InterPro" id="IPR024326">
    <property type="entry name" value="RRP7_C"/>
</dbReference>
<accession>A0A024GT74</accession>
<keyword evidence="2" id="KW-0175">Coiled coil</keyword>
<dbReference type="EMBL" id="CAIX01000366">
    <property type="protein sequence ID" value="CCI49915.1"/>
    <property type="molecule type" value="Genomic_DNA"/>
</dbReference>
<name>A0A024GT74_9STRA</name>
<dbReference type="InterPro" id="IPR040446">
    <property type="entry name" value="RRP7"/>
</dbReference>
<dbReference type="InterPro" id="IPR035979">
    <property type="entry name" value="RBD_domain_sf"/>
</dbReference>
<dbReference type="Pfam" id="PF12923">
    <property type="entry name" value="RRP7"/>
    <property type="match status" value="1"/>
</dbReference>
<dbReference type="GO" id="GO:0034456">
    <property type="term" value="C:UTP-C complex"/>
    <property type="evidence" value="ECO:0007669"/>
    <property type="project" value="TreeGrafter"/>
</dbReference>
<organism evidence="4 5">
    <name type="scientific">Albugo candida</name>
    <dbReference type="NCBI Taxonomy" id="65357"/>
    <lineage>
        <taxon>Eukaryota</taxon>
        <taxon>Sar</taxon>
        <taxon>Stramenopiles</taxon>
        <taxon>Oomycota</taxon>
        <taxon>Peronosporomycetes</taxon>
        <taxon>Albuginales</taxon>
        <taxon>Albuginaceae</taxon>
        <taxon>Albugo</taxon>
    </lineage>
</organism>
<dbReference type="SUPFAM" id="SSF54928">
    <property type="entry name" value="RNA-binding domain, RBD"/>
    <property type="match status" value="1"/>
</dbReference>
<dbReference type="OrthoDB" id="5390at2759"/>
<dbReference type="GO" id="GO:0006364">
    <property type="term" value="P:rRNA processing"/>
    <property type="evidence" value="ECO:0007669"/>
    <property type="project" value="TreeGrafter"/>
</dbReference>
<proteinExistence type="inferred from homology"/>
<evidence type="ECO:0000256" key="2">
    <source>
        <dbReference type="SAM" id="Coils"/>
    </source>
</evidence>
<dbReference type="GO" id="GO:0032545">
    <property type="term" value="C:CURI complex"/>
    <property type="evidence" value="ECO:0007669"/>
    <property type="project" value="TreeGrafter"/>
</dbReference>
<reference evidence="4 5" key="1">
    <citation type="submission" date="2012-05" db="EMBL/GenBank/DDBJ databases">
        <title>Recombination and specialization in a pathogen metapopulation.</title>
        <authorList>
            <person name="Gardiner A."/>
            <person name="Kemen E."/>
            <person name="Schultz-Larsen T."/>
            <person name="MacLean D."/>
            <person name="Van Oosterhout C."/>
            <person name="Jones J.D.G."/>
        </authorList>
    </citation>
    <scope>NUCLEOTIDE SEQUENCE [LARGE SCALE GENOMIC DNA]</scope>
    <source>
        <strain evidence="4 5">Ac Nc2</strain>
    </source>
</reference>
<dbReference type="GO" id="GO:0003676">
    <property type="term" value="F:nucleic acid binding"/>
    <property type="evidence" value="ECO:0007669"/>
    <property type="project" value="InterPro"/>
</dbReference>
<comment type="similarity">
    <text evidence="1">Belongs to the RRP7 family.</text>
</comment>
<evidence type="ECO:0000259" key="3">
    <source>
        <dbReference type="Pfam" id="PF12923"/>
    </source>
</evidence>
<dbReference type="Gene3D" id="3.30.70.330">
    <property type="match status" value="1"/>
</dbReference>
<comment type="caution">
    <text evidence="4">The sequence shown here is derived from an EMBL/GenBank/DDBJ whole genome shotgun (WGS) entry which is preliminary data.</text>
</comment>
<dbReference type="InParanoid" id="A0A024GT74"/>
<dbReference type="Proteomes" id="UP000053237">
    <property type="component" value="Unassembled WGS sequence"/>
</dbReference>
<feature type="coiled-coil region" evidence="2">
    <location>
        <begin position="221"/>
        <end position="248"/>
    </location>
</feature>
<dbReference type="PANTHER" id="PTHR13191:SF0">
    <property type="entry name" value="RIBOSOMAL RNA-PROCESSING PROTEIN 7 HOMOLOG A-RELATED"/>
    <property type="match status" value="1"/>
</dbReference>
<sequence>MDKVGGYHSIALPLHNSLYYRFIYVKKHDDRASHSEIHNQLASNRTVHVVNLPYQAGDDWIKECFSKVGMVQSIHRNTAQNDPAVSHSAEVNTDQGACSLINSAHVVFRSEKSVATLLSTFLLDQLAPLPTKLGLQGYLEQYRRKRPGLAAIKEFTDKYMAEFDAREAAEIADRKTMQHQIDEDGFQTVVNPKRKIPMDLDRLPKKQKSKELQDFYRFQLREKKRNQLKSLRERFEEDCQQIEKLKCANKFHPE</sequence>
<dbReference type="InterPro" id="IPR012677">
    <property type="entry name" value="Nucleotide-bd_a/b_plait_sf"/>
</dbReference>
<dbReference type="Gene3D" id="6.10.250.1770">
    <property type="match status" value="1"/>
</dbReference>
<evidence type="ECO:0000313" key="5">
    <source>
        <dbReference type="Proteomes" id="UP000053237"/>
    </source>
</evidence>
<dbReference type="GO" id="GO:0000028">
    <property type="term" value="P:ribosomal small subunit assembly"/>
    <property type="evidence" value="ECO:0007669"/>
    <property type="project" value="TreeGrafter"/>
</dbReference>
<dbReference type="PANTHER" id="PTHR13191">
    <property type="entry name" value="RIBOSOMAL RNA PROCESSING PROTEIN 7-RELATED"/>
    <property type="match status" value="1"/>
</dbReference>
<evidence type="ECO:0000256" key="1">
    <source>
        <dbReference type="ARBA" id="ARBA00006110"/>
    </source>
</evidence>
<dbReference type="CDD" id="cd12950">
    <property type="entry name" value="RRP7_Rrp7p"/>
    <property type="match status" value="1"/>
</dbReference>
<protein>
    <submittedName>
        <fullName evidence="4">Ev4687 protein</fullName>
    </submittedName>
</protein>
<evidence type="ECO:0000313" key="4">
    <source>
        <dbReference type="EMBL" id="CCI49915.1"/>
    </source>
</evidence>
<feature type="domain" description="Ribosomal RNA-processing protein 7 C-terminal" evidence="3">
    <location>
        <begin position="144"/>
        <end position="254"/>
    </location>
</feature>
<dbReference type="STRING" id="65357.A0A024GT74"/>
<keyword evidence="5" id="KW-1185">Reference proteome</keyword>
<dbReference type="AlphaFoldDB" id="A0A024GT74"/>